<feature type="chain" id="PRO_5046901720" evidence="1">
    <location>
        <begin position="21"/>
        <end position="111"/>
    </location>
</feature>
<evidence type="ECO:0000313" key="3">
    <source>
        <dbReference type="Proteomes" id="UP001221816"/>
    </source>
</evidence>
<dbReference type="RefSeq" id="WP_155765171.1">
    <property type="nucleotide sequence ID" value="NZ_CP166204.1"/>
</dbReference>
<comment type="caution">
    <text evidence="2">The sequence shown here is derived from an EMBL/GenBank/DDBJ whole genome shotgun (WGS) entry which is preliminary data.</text>
</comment>
<gene>
    <name evidence="2" type="ORF">PIK62_02275</name>
</gene>
<reference evidence="2 3" key="1">
    <citation type="submission" date="2023-01" db="EMBL/GenBank/DDBJ databases">
        <authorList>
            <person name="Dale J."/>
        </authorList>
    </citation>
    <scope>NUCLEOTIDE SEQUENCE [LARGE SCALE GENOMIC DNA]</scope>
    <source>
        <strain evidence="2 3">2022EL-01098</strain>
    </source>
</reference>
<feature type="signal peptide" evidence="1">
    <location>
        <begin position="1"/>
        <end position="20"/>
    </location>
</feature>
<evidence type="ECO:0000313" key="2">
    <source>
        <dbReference type="EMBL" id="MDC0691484.1"/>
    </source>
</evidence>
<keyword evidence="1" id="KW-0732">Signal</keyword>
<dbReference type="Proteomes" id="UP001221816">
    <property type="component" value="Unassembled WGS sequence"/>
</dbReference>
<dbReference type="EMBL" id="JAQNDI010000001">
    <property type="protein sequence ID" value="MDC0691484.1"/>
    <property type="molecule type" value="Genomic_DNA"/>
</dbReference>
<organism evidence="2 3">
    <name type="scientific">Klebsiella pasteurii</name>
    <dbReference type="NCBI Taxonomy" id="2587529"/>
    <lineage>
        <taxon>Bacteria</taxon>
        <taxon>Pseudomonadati</taxon>
        <taxon>Pseudomonadota</taxon>
        <taxon>Gammaproteobacteria</taxon>
        <taxon>Enterobacterales</taxon>
        <taxon>Enterobacteriaceae</taxon>
        <taxon>Klebsiella/Raoultella group</taxon>
        <taxon>Klebsiella</taxon>
    </lineage>
</organism>
<name>A0ABT5CIY8_9ENTR</name>
<keyword evidence="3" id="KW-1185">Reference proteome</keyword>
<evidence type="ECO:0000256" key="1">
    <source>
        <dbReference type="SAM" id="SignalP"/>
    </source>
</evidence>
<accession>A0ABT5CIY8</accession>
<protein>
    <submittedName>
        <fullName evidence="2">Uncharacterized protein</fullName>
    </submittedName>
</protein>
<proteinExistence type="predicted"/>
<sequence length="111" mass="12138">MNVRFAISLFLCLSASQAFAVQLTPADCNYAIEKLKVFNADGNAHPGKRTTFEEKATYAYAEACEDSGLVTIYGYLREAPEASPEVTKFCQNNAKSRGEAERCLATGKLDD</sequence>